<comment type="catalytic activity">
    <reaction evidence="3">
        <text>L-seryl-[protein] + ATP = O-phospho-L-seryl-[protein] + ADP + H(+)</text>
        <dbReference type="Rhea" id="RHEA:17989"/>
        <dbReference type="Rhea" id="RHEA-COMP:9863"/>
        <dbReference type="Rhea" id="RHEA-COMP:11604"/>
        <dbReference type="ChEBI" id="CHEBI:15378"/>
        <dbReference type="ChEBI" id="CHEBI:29999"/>
        <dbReference type="ChEBI" id="CHEBI:30616"/>
        <dbReference type="ChEBI" id="CHEBI:83421"/>
        <dbReference type="ChEBI" id="CHEBI:456216"/>
        <dbReference type="EC" id="2.7.11.1"/>
    </reaction>
</comment>
<dbReference type="VEuPathDB" id="FungiDB:F503_02262"/>
<evidence type="ECO:0000256" key="1">
    <source>
        <dbReference type="ARBA" id="ARBA00012513"/>
    </source>
</evidence>
<dbReference type="InterPro" id="IPR011009">
    <property type="entry name" value="Kinase-like_dom_sf"/>
</dbReference>
<dbReference type="InterPro" id="IPR008266">
    <property type="entry name" value="Tyr_kinase_AS"/>
</dbReference>
<reference evidence="4 5" key="1">
    <citation type="journal article" date="2013" name="BMC Genomics">
        <title>The genome and transcriptome of the pine saprophyte Ophiostoma piceae, and a comparison with the bark beetle-associated pine pathogen Grosmannia clavigera.</title>
        <authorList>
            <person name="Haridas S."/>
            <person name="Wang Y."/>
            <person name="Lim L."/>
            <person name="Massoumi Alamouti S."/>
            <person name="Jackman S."/>
            <person name="Docking R."/>
            <person name="Robertson G."/>
            <person name="Birol I."/>
            <person name="Bohlmann J."/>
            <person name="Breuil C."/>
        </authorList>
    </citation>
    <scope>NUCLEOTIDE SEQUENCE [LARGE SCALE GENOMIC DNA]</scope>
    <source>
        <strain evidence="4 5">UAMH 11346</strain>
    </source>
</reference>
<dbReference type="GO" id="GO:0004674">
    <property type="term" value="F:protein serine/threonine kinase activity"/>
    <property type="evidence" value="ECO:0007669"/>
    <property type="project" value="UniProtKB-EC"/>
</dbReference>
<sequence>MEKEERELRYKIKEGTSVSLHLFPLFSVLHHHGLPLTTTSLRKPHRITVCSTLDPESLFRPRLPSYDHQSHLHQRLFNDKMPRRRGRQPKLKFKMPFLDRGLSGAPYLQDTKWTIQEHDPLPPFGEGYKTMHRRGPAAFEQMWQEQIPQSIYCMHNQPPGPEPPADALKLDILVVEELRNPLVQGSQVVGCKIINRSRTKNTSHASDSSAGRPQAAAKDIVADIGDDTVIVAKIFDPMYYYHNGTFDIVDLADMEYCREAAAYTHLQRQGVGGQWLPKYLGSYTLEIPLSEEQKEYLAEIKGADHPLLQSAVPVRRVRLILTEKITGESMTYQLVFGDVKGLSDETRLDAVASTLEAYAHLFFHGIVHGDLAPRNVFVLDESELEYSDGDSGVVSVKQRMASNHRRRRPRFYRFVDLGLAYILGEECSAHARQDPGETRPRNPIQLFWNVFDSGAVNMYYWLPQHMRSTPVFQRWLLRRWYGDTRFEAVGAVPVLDPDDKLWGAGDEDGNTEDVVAPAVAVHEEDERKQRKLEEQQERRYAKQGSRRCHNVVARAIAILPVIKTTRSISNSRQVQYTAASATTVENASSDKPQGFW</sequence>
<dbReference type="OrthoDB" id="4267316at2759"/>
<keyword evidence="5" id="KW-1185">Reference proteome</keyword>
<dbReference type="SUPFAM" id="SSF56112">
    <property type="entry name" value="Protein kinase-like (PK-like)"/>
    <property type="match status" value="1"/>
</dbReference>
<comment type="catalytic activity">
    <reaction evidence="2">
        <text>L-threonyl-[protein] + ATP = O-phospho-L-threonyl-[protein] + ADP + H(+)</text>
        <dbReference type="Rhea" id="RHEA:46608"/>
        <dbReference type="Rhea" id="RHEA-COMP:11060"/>
        <dbReference type="Rhea" id="RHEA-COMP:11605"/>
        <dbReference type="ChEBI" id="CHEBI:15378"/>
        <dbReference type="ChEBI" id="CHEBI:30013"/>
        <dbReference type="ChEBI" id="CHEBI:30616"/>
        <dbReference type="ChEBI" id="CHEBI:61977"/>
        <dbReference type="ChEBI" id="CHEBI:456216"/>
        <dbReference type="EC" id="2.7.11.1"/>
    </reaction>
</comment>
<accession>S3CGT8</accession>
<dbReference type="PROSITE" id="PS00109">
    <property type="entry name" value="PROTEIN_KINASE_TYR"/>
    <property type="match status" value="1"/>
</dbReference>
<evidence type="ECO:0000313" key="4">
    <source>
        <dbReference type="EMBL" id="EPE05523.1"/>
    </source>
</evidence>
<evidence type="ECO:0000256" key="3">
    <source>
        <dbReference type="ARBA" id="ARBA00048679"/>
    </source>
</evidence>
<dbReference type="eggNOG" id="ENOG502SCK8">
    <property type="taxonomic scope" value="Eukaryota"/>
</dbReference>
<dbReference type="EMBL" id="KE148156">
    <property type="protein sequence ID" value="EPE05523.1"/>
    <property type="molecule type" value="Genomic_DNA"/>
</dbReference>
<organism evidence="4 5">
    <name type="scientific">Ophiostoma piceae (strain UAMH 11346)</name>
    <name type="common">Sap stain fungus</name>
    <dbReference type="NCBI Taxonomy" id="1262450"/>
    <lineage>
        <taxon>Eukaryota</taxon>
        <taxon>Fungi</taxon>
        <taxon>Dikarya</taxon>
        <taxon>Ascomycota</taxon>
        <taxon>Pezizomycotina</taxon>
        <taxon>Sordariomycetes</taxon>
        <taxon>Sordariomycetidae</taxon>
        <taxon>Ophiostomatales</taxon>
        <taxon>Ophiostomataceae</taxon>
        <taxon>Ophiostoma</taxon>
    </lineage>
</organism>
<gene>
    <name evidence="4" type="ORF">F503_02262</name>
</gene>
<dbReference type="HOGENOM" id="CLU_457896_0_0_1"/>
<dbReference type="EC" id="2.7.11.1" evidence="1"/>
<proteinExistence type="predicted"/>
<name>S3CGT8_OPHP1</name>
<evidence type="ECO:0000256" key="2">
    <source>
        <dbReference type="ARBA" id="ARBA00047899"/>
    </source>
</evidence>
<dbReference type="Proteomes" id="UP000016923">
    <property type="component" value="Unassembled WGS sequence"/>
</dbReference>
<dbReference type="Gene3D" id="1.10.510.10">
    <property type="entry name" value="Transferase(Phosphotransferase) domain 1"/>
    <property type="match status" value="1"/>
</dbReference>
<protein>
    <recommendedName>
        <fullName evidence="1">non-specific serine/threonine protein kinase</fullName>
        <ecNumber evidence="1">2.7.11.1</ecNumber>
    </recommendedName>
</protein>
<evidence type="ECO:0000313" key="5">
    <source>
        <dbReference type="Proteomes" id="UP000016923"/>
    </source>
</evidence>
<dbReference type="AlphaFoldDB" id="S3CGT8"/>